<comment type="caution">
    <text evidence="1">The sequence shown here is derived from an EMBL/GenBank/DDBJ whole genome shotgun (WGS) entry which is preliminary data.</text>
</comment>
<reference evidence="1 2" key="2">
    <citation type="journal article" date="2022" name="Mol. Ecol. Resour.">
        <title>The genomes of chicory, endive, great burdock and yacon provide insights into Asteraceae paleo-polyploidization history and plant inulin production.</title>
        <authorList>
            <person name="Fan W."/>
            <person name="Wang S."/>
            <person name="Wang H."/>
            <person name="Wang A."/>
            <person name="Jiang F."/>
            <person name="Liu H."/>
            <person name="Zhao H."/>
            <person name="Xu D."/>
            <person name="Zhang Y."/>
        </authorList>
    </citation>
    <scope>NUCLEOTIDE SEQUENCE [LARGE SCALE GENOMIC DNA]</scope>
    <source>
        <strain evidence="2">cv. Punajuju</strain>
        <tissue evidence="1">Leaves</tissue>
    </source>
</reference>
<evidence type="ECO:0000313" key="2">
    <source>
        <dbReference type="Proteomes" id="UP001055811"/>
    </source>
</evidence>
<sequence>MHSNSKRCVDTTWHGLGRGRNDDYVQLLGVRNFKLTTCRSLNLIPLRIFNATFDYIANSNSNLEWRSTIE</sequence>
<reference evidence="2" key="1">
    <citation type="journal article" date="2022" name="Mol. Ecol. Resour.">
        <title>The genomes of chicory, endive, great burdock and yacon provide insights into Asteraceae palaeo-polyploidization history and plant inulin production.</title>
        <authorList>
            <person name="Fan W."/>
            <person name="Wang S."/>
            <person name="Wang H."/>
            <person name="Wang A."/>
            <person name="Jiang F."/>
            <person name="Liu H."/>
            <person name="Zhao H."/>
            <person name="Xu D."/>
            <person name="Zhang Y."/>
        </authorList>
    </citation>
    <scope>NUCLEOTIDE SEQUENCE [LARGE SCALE GENOMIC DNA]</scope>
    <source>
        <strain evidence="2">cv. Punajuju</strain>
    </source>
</reference>
<name>A0ACB8YYN9_CICIN</name>
<dbReference type="EMBL" id="CM042017">
    <property type="protein sequence ID" value="KAI3690514.1"/>
    <property type="molecule type" value="Genomic_DNA"/>
</dbReference>
<accession>A0ACB8YYN9</accession>
<gene>
    <name evidence="1" type="ORF">L2E82_48577</name>
</gene>
<proteinExistence type="predicted"/>
<organism evidence="1 2">
    <name type="scientific">Cichorium intybus</name>
    <name type="common">Chicory</name>
    <dbReference type="NCBI Taxonomy" id="13427"/>
    <lineage>
        <taxon>Eukaryota</taxon>
        <taxon>Viridiplantae</taxon>
        <taxon>Streptophyta</taxon>
        <taxon>Embryophyta</taxon>
        <taxon>Tracheophyta</taxon>
        <taxon>Spermatophyta</taxon>
        <taxon>Magnoliopsida</taxon>
        <taxon>eudicotyledons</taxon>
        <taxon>Gunneridae</taxon>
        <taxon>Pentapetalae</taxon>
        <taxon>asterids</taxon>
        <taxon>campanulids</taxon>
        <taxon>Asterales</taxon>
        <taxon>Asteraceae</taxon>
        <taxon>Cichorioideae</taxon>
        <taxon>Cichorieae</taxon>
        <taxon>Cichoriinae</taxon>
        <taxon>Cichorium</taxon>
    </lineage>
</organism>
<dbReference type="Proteomes" id="UP001055811">
    <property type="component" value="Linkage Group LG09"/>
</dbReference>
<evidence type="ECO:0000313" key="1">
    <source>
        <dbReference type="EMBL" id="KAI3690514.1"/>
    </source>
</evidence>
<keyword evidence="2" id="KW-1185">Reference proteome</keyword>
<protein>
    <submittedName>
        <fullName evidence="1">Uncharacterized protein</fullName>
    </submittedName>
</protein>